<comment type="caution">
    <text evidence="1">The sequence shown here is derived from an EMBL/GenBank/DDBJ whole genome shotgun (WGS) entry which is preliminary data.</text>
</comment>
<keyword evidence="2" id="KW-1185">Reference proteome</keyword>
<dbReference type="AlphaFoldDB" id="A0A4Y2TVB3"/>
<reference evidence="1 2" key="1">
    <citation type="journal article" date="2019" name="Sci. Rep.">
        <title>Orb-weaving spider Araneus ventricosus genome elucidates the spidroin gene catalogue.</title>
        <authorList>
            <person name="Kono N."/>
            <person name="Nakamura H."/>
            <person name="Ohtoshi R."/>
            <person name="Moran D.A.P."/>
            <person name="Shinohara A."/>
            <person name="Yoshida Y."/>
            <person name="Fujiwara M."/>
            <person name="Mori M."/>
            <person name="Tomita M."/>
            <person name="Arakawa K."/>
        </authorList>
    </citation>
    <scope>NUCLEOTIDE SEQUENCE [LARGE SCALE GENOMIC DNA]</scope>
</reference>
<dbReference type="Proteomes" id="UP000499080">
    <property type="component" value="Unassembled WGS sequence"/>
</dbReference>
<protein>
    <submittedName>
        <fullName evidence="1">Uncharacterized protein</fullName>
    </submittedName>
</protein>
<name>A0A4Y2TVB3_ARAVE</name>
<dbReference type="EMBL" id="BGPR01031262">
    <property type="protein sequence ID" value="GBO04222.1"/>
    <property type="molecule type" value="Genomic_DNA"/>
</dbReference>
<organism evidence="1 2">
    <name type="scientific">Araneus ventricosus</name>
    <name type="common">Orbweaver spider</name>
    <name type="synonym">Epeira ventricosa</name>
    <dbReference type="NCBI Taxonomy" id="182803"/>
    <lineage>
        <taxon>Eukaryota</taxon>
        <taxon>Metazoa</taxon>
        <taxon>Ecdysozoa</taxon>
        <taxon>Arthropoda</taxon>
        <taxon>Chelicerata</taxon>
        <taxon>Arachnida</taxon>
        <taxon>Araneae</taxon>
        <taxon>Araneomorphae</taxon>
        <taxon>Entelegynae</taxon>
        <taxon>Araneoidea</taxon>
        <taxon>Araneidae</taxon>
        <taxon>Araneus</taxon>
    </lineage>
</organism>
<evidence type="ECO:0000313" key="1">
    <source>
        <dbReference type="EMBL" id="GBO04222.1"/>
    </source>
</evidence>
<gene>
    <name evidence="1" type="ORF">AVEN_169553_1</name>
</gene>
<accession>A0A4Y2TVB3</accession>
<evidence type="ECO:0000313" key="2">
    <source>
        <dbReference type="Proteomes" id="UP000499080"/>
    </source>
</evidence>
<proteinExistence type="predicted"/>
<sequence length="83" mass="9157">MLSENSVDLDAFGPGNRMYMSPAWAESRNGVTISLHGYTGYVVRFNKDMKPVWINARKSIHISLIQGPIIECTMSPAVADEGL</sequence>